<protein>
    <submittedName>
        <fullName evidence="1">Uncharacterized protein</fullName>
    </submittedName>
</protein>
<organism evidence="1 2">
    <name type="scientific">Protopolystoma xenopodis</name>
    <dbReference type="NCBI Taxonomy" id="117903"/>
    <lineage>
        <taxon>Eukaryota</taxon>
        <taxon>Metazoa</taxon>
        <taxon>Spiralia</taxon>
        <taxon>Lophotrochozoa</taxon>
        <taxon>Platyhelminthes</taxon>
        <taxon>Monogenea</taxon>
        <taxon>Polyopisthocotylea</taxon>
        <taxon>Polystomatidea</taxon>
        <taxon>Polystomatidae</taxon>
        <taxon>Protopolystoma</taxon>
    </lineage>
</organism>
<reference evidence="1" key="1">
    <citation type="submission" date="2018-11" db="EMBL/GenBank/DDBJ databases">
        <authorList>
            <consortium name="Pathogen Informatics"/>
        </authorList>
    </citation>
    <scope>NUCLEOTIDE SEQUENCE</scope>
</reference>
<name>A0A448XIX1_9PLAT</name>
<accession>A0A448XIX1</accession>
<gene>
    <name evidence="1" type="ORF">PXEA_LOCUS31176</name>
</gene>
<dbReference type="Proteomes" id="UP000784294">
    <property type="component" value="Unassembled WGS sequence"/>
</dbReference>
<evidence type="ECO:0000313" key="2">
    <source>
        <dbReference type="Proteomes" id="UP000784294"/>
    </source>
</evidence>
<dbReference type="EMBL" id="CAAALY010255840">
    <property type="protein sequence ID" value="VEL37736.1"/>
    <property type="molecule type" value="Genomic_DNA"/>
</dbReference>
<keyword evidence="2" id="KW-1185">Reference proteome</keyword>
<dbReference type="AlphaFoldDB" id="A0A448XIX1"/>
<comment type="caution">
    <text evidence="1">The sequence shown here is derived from an EMBL/GenBank/DDBJ whole genome shotgun (WGS) entry which is preliminary data.</text>
</comment>
<proteinExistence type="predicted"/>
<sequence>MGWRGGTQRRSPILRRSVGGVYSVTVEWSGIVQRRMYLLPAWSVRLVVTMVQTTRFIACHVNSSAGKNDDFFRFYEEE</sequence>
<evidence type="ECO:0000313" key="1">
    <source>
        <dbReference type="EMBL" id="VEL37736.1"/>
    </source>
</evidence>